<dbReference type="InterPro" id="IPR013083">
    <property type="entry name" value="Znf_RING/FYVE/PHD"/>
</dbReference>
<dbReference type="InterPro" id="IPR037274">
    <property type="entry name" value="Znf_CHY_sf"/>
</dbReference>
<keyword evidence="2" id="KW-0479">Metal-binding</keyword>
<dbReference type="InterPro" id="IPR008913">
    <property type="entry name" value="Znf_CHY"/>
</dbReference>
<dbReference type="FunFam" id="3.30.40.10:FF:000208">
    <property type="entry name" value="Zinc finger protein-related isoform 1"/>
    <property type="match status" value="1"/>
</dbReference>
<organism evidence="10 11">
    <name type="scientific">Saponaria officinalis</name>
    <name type="common">Common soapwort</name>
    <name type="synonym">Lychnis saponaria</name>
    <dbReference type="NCBI Taxonomy" id="3572"/>
    <lineage>
        <taxon>Eukaryota</taxon>
        <taxon>Viridiplantae</taxon>
        <taxon>Streptophyta</taxon>
        <taxon>Embryophyta</taxon>
        <taxon>Tracheophyta</taxon>
        <taxon>Spermatophyta</taxon>
        <taxon>Magnoliopsida</taxon>
        <taxon>eudicotyledons</taxon>
        <taxon>Gunneridae</taxon>
        <taxon>Pentapetalae</taxon>
        <taxon>Caryophyllales</taxon>
        <taxon>Caryophyllaceae</taxon>
        <taxon>Caryophylleae</taxon>
        <taxon>Saponaria</taxon>
    </lineage>
</organism>
<dbReference type="SUPFAM" id="SSF57850">
    <property type="entry name" value="RING/U-box"/>
    <property type="match status" value="1"/>
</dbReference>
<dbReference type="SMART" id="SM00184">
    <property type="entry name" value="RING"/>
    <property type="match status" value="1"/>
</dbReference>
<dbReference type="CDD" id="cd12108">
    <property type="entry name" value="Hr-like"/>
    <property type="match status" value="2"/>
</dbReference>
<dbReference type="Pfam" id="PF05495">
    <property type="entry name" value="zf-CHY"/>
    <property type="match status" value="1"/>
</dbReference>
<dbReference type="InterPro" id="IPR001841">
    <property type="entry name" value="Znf_RING"/>
</dbReference>
<feature type="compositionally biased region" description="Low complexity" evidence="6">
    <location>
        <begin position="14"/>
        <end position="25"/>
    </location>
</feature>
<dbReference type="InterPro" id="IPR039512">
    <property type="entry name" value="RCHY1_zinc-ribbon"/>
</dbReference>
<keyword evidence="3 5" id="KW-0863">Zinc-finger</keyword>
<feature type="compositionally biased region" description="Polar residues" evidence="6">
    <location>
        <begin position="508"/>
        <end position="522"/>
    </location>
</feature>
<name>A0AAW1H053_SAPOF</name>
<keyword evidence="1" id="KW-0436">Ligase</keyword>
<evidence type="ECO:0000256" key="5">
    <source>
        <dbReference type="PROSITE-ProRule" id="PRU00601"/>
    </source>
</evidence>
<dbReference type="InterPro" id="IPR017921">
    <property type="entry name" value="Znf_CTCHY"/>
</dbReference>
<dbReference type="SUPFAM" id="SSF161219">
    <property type="entry name" value="CHY zinc finger-like"/>
    <property type="match status" value="1"/>
</dbReference>
<keyword evidence="11" id="KW-1185">Reference proteome</keyword>
<accession>A0AAW1H053</accession>
<dbReference type="GO" id="GO:0016874">
    <property type="term" value="F:ligase activity"/>
    <property type="evidence" value="ECO:0007669"/>
    <property type="project" value="UniProtKB-KW"/>
</dbReference>
<evidence type="ECO:0000259" key="9">
    <source>
        <dbReference type="PROSITE" id="PS51270"/>
    </source>
</evidence>
<dbReference type="GO" id="GO:0016567">
    <property type="term" value="P:protein ubiquitination"/>
    <property type="evidence" value="ECO:0007669"/>
    <property type="project" value="TreeGrafter"/>
</dbReference>
<evidence type="ECO:0000256" key="1">
    <source>
        <dbReference type="ARBA" id="ARBA00022598"/>
    </source>
</evidence>
<dbReference type="PROSITE" id="PS51266">
    <property type="entry name" value="ZF_CHY"/>
    <property type="match status" value="1"/>
</dbReference>
<dbReference type="Gene3D" id="1.20.120.520">
    <property type="entry name" value="nmb1532 protein domain like"/>
    <property type="match status" value="3"/>
</dbReference>
<dbReference type="PANTHER" id="PTHR21319:SF39">
    <property type="entry name" value="ZINC FINGER PROTEIN"/>
    <property type="match status" value="1"/>
</dbReference>
<evidence type="ECO:0000313" key="10">
    <source>
        <dbReference type="EMBL" id="KAK9669317.1"/>
    </source>
</evidence>
<dbReference type="GO" id="GO:0006511">
    <property type="term" value="P:ubiquitin-dependent protein catabolic process"/>
    <property type="evidence" value="ECO:0007669"/>
    <property type="project" value="TreeGrafter"/>
</dbReference>
<evidence type="ECO:0000313" key="11">
    <source>
        <dbReference type="Proteomes" id="UP001443914"/>
    </source>
</evidence>
<dbReference type="Gene3D" id="2.20.28.10">
    <property type="match status" value="1"/>
</dbReference>
<feature type="domain" description="CHY-type" evidence="8">
    <location>
        <begin position="944"/>
        <end position="1014"/>
    </location>
</feature>
<gene>
    <name evidence="10" type="ORF">RND81_13G122900</name>
</gene>
<dbReference type="Pfam" id="PF13639">
    <property type="entry name" value="zf-RING_2"/>
    <property type="match status" value="1"/>
</dbReference>
<feature type="compositionally biased region" description="Basic and acidic residues" evidence="6">
    <location>
        <begin position="1"/>
        <end position="13"/>
    </location>
</feature>
<keyword evidence="4" id="KW-0862">Zinc</keyword>
<dbReference type="GO" id="GO:0005634">
    <property type="term" value="C:nucleus"/>
    <property type="evidence" value="ECO:0007669"/>
    <property type="project" value="TreeGrafter"/>
</dbReference>
<dbReference type="Gene3D" id="3.30.40.10">
    <property type="entry name" value="Zinc/RING finger domain, C3HC4 (zinc finger)"/>
    <property type="match status" value="1"/>
</dbReference>
<dbReference type="GO" id="GO:0006879">
    <property type="term" value="P:intracellular iron ion homeostasis"/>
    <property type="evidence" value="ECO:0007669"/>
    <property type="project" value="UniProtKB-ARBA"/>
</dbReference>
<dbReference type="GO" id="GO:0008270">
    <property type="term" value="F:zinc ion binding"/>
    <property type="evidence" value="ECO:0007669"/>
    <property type="project" value="UniProtKB-KW"/>
</dbReference>
<dbReference type="PROSITE" id="PS50089">
    <property type="entry name" value="ZF_RING_2"/>
    <property type="match status" value="1"/>
</dbReference>
<dbReference type="InterPro" id="IPR037275">
    <property type="entry name" value="Znf_CTCHY_sf"/>
</dbReference>
<sequence>MGAAYDRRSDCSRSHSPATAPESSSSGGGAPAMLLVLLHKAFRRELTELRRVVVEAGGACGARGGEVEVVLVEVKSRLEFFRSVYRHHCAAEAEVLLTSLEERVENITGTYYLQHHSTYFMFESVFSCINDRERPTQDLQQLITHISTLWDSINQHMAKEEKQVLPLLKTHFSDEDQASLIWQFMCSFPVMLLEDMFPWLANLLSLEEQLDLKDSISNILKRDKLTLHETVIFWIDKGAKNSQDIGDKNDSSSVCPQEQDCQRDISTLCLLKNGPLECLLLWHAAIKSDLEVILNKLAQARLRKFPSLSQVIIRIKFLNEVLIFYSDILERIFYPLLEDYSSHQPYPSYKSFPHKNDIVGLQKILYDANKIREPTFLETLCSQMESLVVGTAEHLSLQEAEIFPVISEKLNHESQLELLKRSLCSLPLGLLKCVATWFSSRLPKDEFKVILQGIGQSWILDKPFASLLHEWFHAGYSGKSSTENLEIFNRRAPFMSVRIRDDKDPGNNLEQESLSSAGSSRTLLPHPVSKSSDTNLPTFSSRTANLASSFYGSPIEAVSYNFIEPRPMDHIYYFHKAIKKDLESLVLDAAKLSKDSKLLTEFTQHFCFVRSLYELHSDTEDNIAFPALEANISARNITQSYSIDHDMEAKYFEKVSGLLEEMSGMYDTVSRADVDVVDPASMKYLQQCLELEDSCKSLKKILEDHILREETELWPLFREYFSIEEQEKILGYMLGRTGAEILQKMIVWLMAHISSDEQQAMMNYWRRATYCTKFNEWLGEWWENVDKYVFQEAEKSVMGPSVMDSENIVRQHLSRDVSLDQRKSFSVELLNEDYKSAKMAKKMEGLDVVDHRHESLNFKLNQLSKPASEVHQQNKPFAVRQAELEAAKTIVSKDSFLKLQANTKEIHSSTTSLCLGAKTHSDSDNVITNESGKLQGQFPSYQDTAGSVFGCKHYKQNCKLVASCCNQILTCRRCHDEEIDDHVMDRKSITQMMCMRCLEIQPIRRTCTTPSCKEYSMARYYCRICKLFDDERTIYHCPYCNLCRVGKGLGIDYYHCMQCNACMSRFRPSHICIEHSIEDKCPICQEDLFNSTNPIKSLQCGHVMHSTCFQDYTCLRYSCPICSKSLGDMKVYFDMLDAFLAEEEMPEEYRGQTQAILCNDCEKKGTASFHWLYHKCSYCRSYNTRLL</sequence>
<protein>
    <submittedName>
        <fullName evidence="10">Uncharacterized protein</fullName>
    </submittedName>
</protein>
<dbReference type="PANTHER" id="PTHR21319">
    <property type="entry name" value="RING FINGER AND CHY ZINC FINGER DOMAIN-CONTAINING PROTEIN 1"/>
    <property type="match status" value="1"/>
</dbReference>
<feature type="domain" description="CTCHY-type" evidence="9">
    <location>
        <begin position="1017"/>
        <end position="1080"/>
    </location>
</feature>
<feature type="region of interest" description="Disordered" evidence="6">
    <location>
        <begin position="1"/>
        <end position="28"/>
    </location>
</feature>
<dbReference type="SUPFAM" id="SSF161245">
    <property type="entry name" value="Zinc hairpin stack"/>
    <property type="match status" value="1"/>
</dbReference>
<dbReference type="Pfam" id="PF14599">
    <property type="entry name" value="zinc_ribbon_6"/>
    <property type="match status" value="1"/>
</dbReference>
<dbReference type="GO" id="GO:0061630">
    <property type="term" value="F:ubiquitin protein ligase activity"/>
    <property type="evidence" value="ECO:0007669"/>
    <property type="project" value="TreeGrafter"/>
</dbReference>
<comment type="caution">
    <text evidence="10">The sequence shown here is derived from an EMBL/GenBank/DDBJ whole genome shotgun (WGS) entry which is preliminary data.</text>
</comment>
<evidence type="ECO:0000259" key="7">
    <source>
        <dbReference type="PROSITE" id="PS50089"/>
    </source>
</evidence>
<dbReference type="Pfam" id="PF01814">
    <property type="entry name" value="Hemerythrin"/>
    <property type="match status" value="2"/>
</dbReference>
<dbReference type="PROSITE" id="PS51270">
    <property type="entry name" value="ZF_CTCHY"/>
    <property type="match status" value="1"/>
</dbReference>
<dbReference type="AlphaFoldDB" id="A0AAW1H053"/>
<feature type="domain" description="RING-type" evidence="7">
    <location>
        <begin position="1081"/>
        <end position="1123"/>
    </location>
</feature>
<dbReference type="Proteomes" id="UP001443914">
    <property type="component" value="Unassembled WGS sequence"/>
</dbReference>
<proteinExistence type="predicted"/>
<evidence type="ECO:0000259" key="8">
    <source>
        <dbReference type="PROSITE" id="PS51266"/>
    </source>
</evidence>
<dbReference type="CDD" id="cd16464">
    <property type="entry name" value="RING-H2_Pirh2-like"/>
    <property type="match status" value="1"/>
</dbReference>
<evidence type="ECO:0000256" key="3">
    <source>
        <dbReference type="ARBA" id="ARBA00022771"/>
    </source>
</evidence>
<dbReference type="InterPro" id="IPR012312">
    <property type="entry name" value="Hemerythrin-like"/>
</dbReference>
<evidence type="ECO:0000256" key="4">
    <source>
        <dbReference type="ARBA" id="ARBA00022833"/>
    </source>
</evidence>
<feature type="region of interest" description="Disordered" evidence="6">
    <location>
        <begin position="501"/>
        <end position="536"/>
    </location>
</feature>
<evidence type="ECO:0000256" key="2">
    <source>
        <dbReference type="ARBA" id="ARBA00022723"/>
    </source>
</evidence>
<dbReference type="EMBL" id="JBDFQZ010000013">
    <property type="protein sequence ID" value="KAK9669317.1"/>
    <property type="molecule type" value="Genomic_DNA"/>
</dbReference>
<reference evidence="10" key="1">
    <citation type="submission" date="2024-03" db="EMBL/GenBank/DDBJ databases">
        <title>WGS assembly of Saponaria officinalis var. Norfolk2.</title>
        <authorList>
            <person name="Jenkins J."/>
            <person name="Shu S."/>
            <person name="Grimwood J."/>
            <person name="Barry K."/>
            <person name="Goodstein D."/>
            <person name="Schmutz J."/>
            <person name="Leebens-Mack J."/>
            <person name="Osbourn A."/>
        </authorList>
    </citation>
    <scope>NUCLEOTIDE SEQUENCE [LARGE SCALE GENOMIC DNA]</scope>
    <source>
        <strain evidence="10">JIC</strain>
    </source>
</reference>
<evidence type="ECO:0000256" key="6">
    <source>
        <dbReference type="SAM" id="MobiDB-lite"/>
    </source>
</evidence>